<name>A0A3N4K2Y3_9PEZI</name>
<dbReference type="Proteomes" id="UP000276215">
    <property type="component" value="Unassembled WGS sequence"/>
</dbReference>
<feature type="compositionally biased region" description="Polar residues" evidence="1">
    <location>
        <begin position="90"/>
        <end position="102"/>
    </location>
</feature>
<keyword evidence="3" id="KW-1185">Reference proteome</keyword>
<gene>
    <name evidence="2" type="ORF">L873DRAFT_1787472</name>
</gene>
<feature type="compositionally biased region" description="Acidic residues" evidence="1">
    <location>
        <begin position="45"/>
        <end position="57"/>
    </location>
</feature>
<dbReference type="AlphaFoldDB" id="A0A3N4K2Y3"/>
<dbReference type="EMBL" id="ML120366">
    <property type="protein sequence ID" value="RPB02781.1"/>
    <property type="molecule type" value="Genomic_DNA"/>
</dbReference>
<feature type="compositionally biased region" description="Basic residues" evidence="1">
    <location>
        <begin position="1"/>
        <end position="10"/>
    </location>
</feature>
<feature type="compositionally biased region" description="Basic and acidic residues" evidence="1">
    <location>
        <begin position="30"/>
        <end position="44"/>
    </location>
</feature>
<evidence type="ECO:0000313" key="3">
    <source>
        <dbReference type="Proteomes" id="UP000276215"/>
    </source>
</evidence>
<feature type="compositionally biased region" description="Basic and acidic residues" evidence="1">
    <location>
        <begin position="11"/>
        <end position="23"/>
    </location>
</feature>
<proteinExistence type="predicted"/>
<organism evidence="2 3">
    <name type="scientific">Choiromyces venosus 120613-1</name>
    <dbReference type="NCBI Taxonomy" id="1336337"/>
    <lineage>
        <taxon>Eukaryota</taxon>
        <taxon>Fungi</taxon>
        <taxon>Dikarya</taxon>
        <taxon>Ascomycota</taxon>
        <taxon>Pezizomycotina</taxon>
        <taxon>Pezizomycetes</taxon>
        <taxon>Pezizales</taxon>
        <taxon>Tuberaceae</taxon>
        <taxon>Choiromyces</taxon>
    </lineage>
</organism>
<accession>A0A3N4K2Y3</accession>
<feature type="compositionally biased region" description="Polar residues" evidence="1">
    <location>
        <begin position="66"/>
        <end position="75"/>
    </location>
</feature>
<evidence type="ECO:0000256" key="1">
    <source>
        <dbReference type="SAM" id="MobiDB-lite"/>
    </source>
</evidence>
<evidence type="ECO:0000313" key="2">
    <source>
        <dbReference type="EMBL" id="RPB02781.1"/>
    </source>
</evidence>
<feature type="region of interest" description="Disordered" evidence="1">
    <location>
        <begin position="1"/>
        <end position="75"/>
    </location>
</feature>
<reference evidence="2 3" key="1">
    <citation type="journal article" date="2018" name="Nat. Ecol. Evol.">
        <title>Pezizomycetes genomes reveal the molecular basis of ectomycorrhizal truffle lifestyle.</title>
        <authorList>
            <person name="Murat C."/>
            <person name="Payen T."/>
            <person name="Noel B."/>
            <person name="Kuo A."/>
            <person name="Morin E."/>
            <person name="Chen J."/>
            <person name="Kohler A."/>
            <person name="Krizsan K."/>
            <person name="Balestrini R."/>
            <person name="Da Silva C."/>
            <person name="Montanini B."/>
            <person name="Hainaut M."/>
            <person name="Levati E."/>
            <person name="Barry K.W."/>
            <person name="Belfiori B."/>
            <person name="Cichocki N."/>
            <person name="Clum A."/>
            <person name="Dockter R.B."/>
            <person name="Fauchery L."/>
            <person name="Guy J."/>
            <person name="Iotti M."/>
            <person name="Le Tacon F."/>
            <person name="Lindquist E.A."/>
            <person name="Lipzen A."/>
            <person name="Malagnac F."/>
            <person name="Mello A."/>
            <person name="Molinier V."/>
            <person name="Miyauchi S."/>
            <person name="Poulain J."/>
            <person name="Riccioni C."/>
            <person name="Rubini A."/>
            <person name="Sitrit Y."/>
            <person name="Splivallo R."/>
            <person name="Traeger S."/>
            <person name="Wang M."/>
            <person name="Zifcakova L."/>
            <person name="Wipf D."/>
            <person name="Zambonelli A."/>
            <person name="Paolocci F."/>
            <person name="Nowrousian M."/>
            <person name="Ottonello S."/>
            <person name="Baldrian P."/>
            <person name="Spatafora J.W."/>
            <person name="Henrissat B."/>
            <person name="Nagy L.G."/>
            <person name="Aury J.M."/>
            <person name="Wincker P."/>
            <person name="Grigoriev I.V."/>
            <person name="Bonfante P."/>
            <person name="Martin F.M."/>
        </authorList>
    </citation>
    <scope>NUCLEOTIDE SEQUENCE [LARGE SCALE GENOMIC DNA]</scope>
    <source>
        <strain evidence="2 3">120613-1</strain>
    </source>
</reference>
<protein>
    <submittedName>
        <fullName evidence="2">Uncharacterized protein</fullName>
    </submittedName>
</protein>
<sequence>MTVIQRRRRQTRTETTVEERTCYEDEEGDAGEKSKVEDKEKKEDIEEGDGNGEDEKEEDRGGVVKNSFSAPGQRQSMEIEMLEIRDQLCSSISQVRGKSSQRPTHHQRMRNPISKDRVT</sequence>
<feature type="region of interest" description="Disordered" evidence="1">
    <location>
        <begin position="90"/>
        <end position="119"/>
    </location>
</feature>